<evidence type="ECO:0000256" key="2">
    <source>
        <dbReference type="ARBA" id="ARBA00023027"/>
    </source>
</evidence>
<dbReference type="SUPFAM" id="SSF51735">
    <property type="entry name" value="NAD(P)-binding Rossmann-fold domains"/>
    <property type="match status" value="1"/>
</dbReference>
<dbReference type="EMBL" id="CM001022">
    <property type="protein sequence ID" value="EFQ23941.1"/>
    <property type="molecule type" value="Genomic_DNA"/>
</dbReference>
<dbReference type="Gene3D" id="1.10.1040.10">
    <property type="entry name" value="N-(1-d-carboxylethyl)-l-norvaline Dehydrogenase, domain 2"/>
    <property type="match status" value="1"/>
</dbReference>
<dbReference type="GO" id="GO:0008679">
    <property type="term" value="F:2-hydroxy-3-oxopropionate reductase activity"/>
    <property type="evidence" value="ECO:0007669"/>
    <property type="project" value="UniProtKB-EC"/>
</dbReference>
<dbReference type="AlphaFoldDB" id="E3D135"/>
<dbReference type="eggNOG" id="COG2084">
    <property type="taxonomic scope" value="Bacteria"/>
</dbReference>
<dbReference type="InterPro" id="IPR013328">
    <property type="entry name" value="6PGD_dom2"/>
</dbReference>
<evidence type="ECO:0000259" key="4">
    <source>
        <dbReference type="Pfam" id="PF03446"/>
    </source>
</evidence>
<sequence>MKGCKVGFAGIGVMGASMARHLQRAGADLVLHNRSDNPRLTELVAAGGRRAASPRELAEECDVVFTMLGFPSDVEEVYLGADGLLSSARAGAVLVDCTTSSPALAERIHRAAAERGVEALDAPVTGGDVGAREGTLSILVGGGAEPYERVLPFLQRMGKLVVRHGEAGSGQRAKLVNQILVAASMLGVCEAFGFALRLGLDPQKLFESLAGGAAGSWSLNHLAPRMLQGDFAPGFYVKHFIKDLRLALEEAKGLGMETPVVDAALRVYGILADQGKGNLGTQALWTLYAPTR</sequence>
<proteinExistence type="predicted"/>
<dbReference type="Proteomes" id="UP000005096">
    <property type="component" value="Chromosome"/>
</dbReference>
<organism evidence="6 7">
    <name type="scientific">Aminomonas paucivorans DSM 12260</name>
    <dbReference type="NCBI Taxonomy" id="584708"/>
    <lineage>
        <taxon>Bacteria</taxon>
        <taxon>Thermotogati</taxon>
        <taxon>Synergistota</taxon>
        <taxon>Synergistia</taxon>
        <taxon>Synergistales</taxon>
        <taxon>Synergistaceae</taxon>
        <taxon>Aminomonas</taxon>
    </lineage>
</organism>
<dbReference type="HOGENOM" id="CLU_035117_1_0_0"/>
<dbReference type="InterPro" id="IPR008927">
    <property type="entry name" value="6-PGluconate_DH-like_C_sf"/>
</dbReference>
<feature type="active site" evidence="3">
    <location>
        <position position="174"/>
    </location>
</feature>
<feature type="domain" description="3-hydroxyisobutyrate dehydrogenase-like NAD-binding" evidence="5">
    <location>
        <begin position="168"/>
        <end position="286"/>
    </location>
</feature>
<evidence type="ECO:0000256" key="1">
    <source>
        <dbReference type="ARBA" id="ARBA00023002"/>
    </source>
</evidence>
<gene>
    <name evidence="6" type="ORF">Apau_1522</name>
</gene>
<protein>
    <submittedName>
        <fullName evidence="6">2-hydroxy-3-oxopropionate reductase</fullName>
        <ecNumber evidence="6">1.1.1.60</ecNumber>
    </submittedName>
</protein>
<dbReference type="PIRSF" id="PIRSF000103">
    <property type="entry name" value="HIBADH"/>
    <property type="match status" value="1"/>
</dbReference>
<dbReference type="InterPro" id="IPR036291">
    <property type="entry name" value="NAD(P)-bd_dom_sf"/>
</dbReference>
<evidence type="ECO:0000259" key="5">
    <source>
        <dbReference type="Pfam" id="PF14833"/>
    </source>
</evidence>
<dbReference type="Pfam" id="PF03446">
    <property type="entry name" value="NAD_binding_2"/>
    <property type="match status" value="1"/>
</dbReference>
<evidence type="ECO:0000256" key="3">
    <source>
        <dbReference type="PIRSR" id="PIRSR000103-1"/>
    </source>
</evidence>
<keyword evidence="7" id="KW-1185">Reference proteome</keyword>
<keyword evidence="2" id="KW-0520">NAD</keyword>
<evidence type="ECO:0000313" key="6">
    <source>
        <dbReference type="EMBL" id="EFQ23941.1"/>
    </source>
</evidence>
<dbReference type="GO" id="GO:0051287">
    <property type="term" value="F:NAD binding"/>
    <property type="evidence" value="ECO:0007669"/>
    <property type="project" value="InterPro"/>
</dbReference>
<dbReference type="STRING" id="584708.Apau_1522"/>
<dbReference type="SUPFAM" id="SSF48179">
    <property type="entry name" value="6-phosphogluconate dehydrogenase C-terminal domain-like"/>
    <property type="match status" value="1"/>
</dbReference>
<feature type="domain" description="6-phosphogluconate dehydrogenase NADP-binding" evidence="4">
    <location>
        <begin position="5"/>
        <end position="162"/>
    </location>
</feature>
<dbReference type="EC" id="1.1.1.60" evidence="6"/>
<dbReference type="Gene3D" id="3.40.50.720">
    <property type="entry name" value="NAD(P)-binding Rossmann-like Domain"/>
    <property type="match status" value="1"/>
</dbReference>
<dbReference type="PaxDb" id="584708-Apau_1522"/>
<dbReference type="Pfam" id="PF14833">
    <property type="entry name" value="NAD_binding_11"/>
    <property type="match status" value="1"/>
</dbReference>
<dbReference type="InterPro" id="IPR029154">
    <property type="entry name" value="HIBADH-like_NADP-bd"/>
</dbReference>
<reference evidence="6 7" key="1">
    <citation type="journal article" date="2010" name="Stand. Genomic Sci.">
        <title>Non-contiguous finished genome sequence of Aminomonas paucivorans type strain (GLU-3).</title>
        <authorList>
            <person name="Pitluck S."/>
            <person name="Yasawong M."/>
            <person name="Held B."/>
            <person name="Lapidus A."/>
            <person name="Nolan M."/>
            <person name="Copeland A."/>
            <person name="Lucas S."/>
            <person name="Del Rio T.G."/>
            <person name="Tice H."/>
            <person name="Cheng J.F."/>
            <person name="Chertkov O."/>
            <person name="Goodwin L."/>
            <person name="Tapia R."/>
            <person name="Han C."/>
            <person name="Liolios K."/>
            <person name="Ivanova N."/>
            <person name="Mavromatis K."/>
            <person name="Ovchinnikova G."/>
            <person name="Pati A."/>
            <person name="Chen A."/>
            <person name="Palaniappan K."/>
            <person name="Land M."/>
            <person name="Hauser L."/>
            <person name="Chang Y.J."/>
            <person name="Jeffries C.D."/>
            <person name="Pukall R."/>
            <person name="Spring S."/>
            <person name="Rohde M."/>
            <person name="Sikorski J."/>
            <person name="Goker M."/>
            <person name="Woyke T."/>
            <person name="Bristow J."/>
            <person name="Eisen J.A."/>
            <person name="Markowitz V."/>
            <person name="Hugenholtz P."/>
            <person name="Kyrpides N.C."/>
            <person name="Klenk H.P."/>
        </authorList>
    </citation>
    <scope>NUCLEOTIDE SEQUENCE [LARGE SCALE GENOMIC DNA]</scope>
    <source>
        <strain evidence="6 7">DSM 12260</strain>
    </source>
</reference>
<dbReference type="InterPro" id="IPR015815">
    <property type="entry name" value="HIBADH-related"/>
</dbReference>
<dbReference type="PANTHER" id="PTHR43060">
    <property type="entry name" value="3-HYDROXYISOBUTYRATE DEHYDROGENASE-LIKE 1, MITOCHONDRIAL-RELATED"/>
    <property type="match status" value="1"/>
</dbReference>
<dbReference type="InterPro" id="IPR006115">
    <property type="entry name" value="6PGDH_NADP-bd"/>
</dbReference>
<accession>E3D135</accession>
<dbReference type="PANTHER" id="PTHR43060:SF15">
    <property type="entry name" value="3-HYDROXYISOBUTYRATE DEHYDROGENASE-LIKE 1, MITOCHONDRIAL-RELATED"/>
    <property type="match status" value="1"/>
</dbReference>
<keyword evidence="1 6" id="KW-0560">Oxidoreductase</keyword>
<dbReference type="GO" id="GO:0050661">
    <property type="term" value="F:NADP binding"/>
    <property type="evidence" value="ECO:0007669"/>
    <property type="project" value="InterPro"/>
</dbReference>
<evidence type="ECO:0000313" key="7">
    <source>
        <dbReference type="Proteomes" id="UP000005096"/>
    </source>
</evidence>
<name>E3D135_9BACT</name>